<evidence type="ECO:0000313" key="3">
    <source>
        <dbReference type="Proteomes" id="UP000533306"/>
    </source>
</evidence>
<keyword evidence="2" id="KW-0503">Monooxygenase</keyword>
<keyword evidence="2" id="KW-0560">Oxidoreductase</keyword>
<gene>
    <name evidence="2" type="ORF">HNR59_002825</name>
</gene>
<protein>
    <submittedName>
        <fullName evidence="2">Quinol monooxygenase YgiN</fullName>
    </submittedName>
</protein>
<dbReference type="PROSITE" id="PS51725">
    <property type="entry name" value="ABM"/>
    <property type="match status" value="1"/>
</dbReference>
<dbReference type="RefSeq" id="WP_183831640.1">
    <property type="nucleotide sequence ID" value="NZ_JACHEU010000002.1"/>
</dbReference>
<dbReference type="Pfam" id="PF03992">
    <property type="entry name" value="ABM"/>
    <property type="match status" value="1"/>
</dbReference>
<dbReference type="SUPFAM" id="SSF54909">
    <property type="entry name" value="Dimeric alpha+beta barrel"/>
    <property type="match status" value="1"/>
</dbReference>
<name>A0A7W9S3J2_9HYPH</name>
<reference evidence="2 3" key="1">
    <citation type="submission" date="2020-08" db="EMBL/GenBank/DDBJ databases">
        <title>Genomic Encyclopedia of Type Strains, Phase IV (KMG-IV): sequencing the most valuable type-strain genomes for metagenomic binning, comparative biology and taxonomic classification.</title>
        <authorList>
            <person name="Goeker M."/>
        </authorList>
    </citation>
    <scope>NUCLEOTIDE SEQUENCE [LARGE SCALE GENOMIC DNA]</scope>
    <source>
        <strain evidence="2 3">DSM 11099</strain>
    </source>
</reference>
<comment type="caution">
    <text evidence="2">The sequence shown here is derived from an EMBL/GenBank/DDBJ whole genome shotgun (WGS) entry which is preliminary data.</text>
</comment>
<accession>A0A7W9S3J2</accession>
<keyword evidence="3" id="KW-1185">Reference proteome</keyword>
<feature type="domain" description="ABM" evidence="1">
    <location>
        <begin position="2"/>
        <end position="88"/>
    </location>
</feature>
<evidence type="ECO:0000313" key="2">
    <source>
        <dbReference type="EMBL" id="MBB6013436.1"/>
    </source>
</evidence>
<dbReference type="Gene3D" id="3.30.70.100">
    <property type="match status" value="1"/>
</dbReference>
<dbReference type="GO" id="GO:0004497">
    <property type="term" value="F:monooxygenase activity"/>
    <property type="evidence" value="ECO:0007669"/>
    <property type="project" value="UniProtKB-KW"/>
</dbReference>
<proteinExistence type="predicted"/>
<evidence type="ECO:0000259" key="1">
    <source>
        <dbReference type="PROSITE" id="PS51725"/>
    </source>
</evidence>
<organism evidence="2 3">
    <name type="scientific">Aquamicrobium lusatiense</name>
    <dbReference type="NCBI Taxonomy" id="89772"/>
    <lineage>
        <taxon>Bacteria</taxon>
        <taxon>Pseudomonadati</taxon>
        <taxon>Pseudomonadota</taxon>
        <taxon>Alphaproteobacteria</taxon>
        <taxon>Hyphomicrobiales</taxon>
        <taxon>Phyllobacteriaceae</taxon>
        <taxon>Aquamicrobium</taxon>
    </lineage>
</organism>
<dbReference type="InterPro" id="IPR007138">
    <property type="entry name" value="ABM_dom"/>
</dbReference>
<dbReference type="EMBL" id="JACHEU010000002">
    <property type="protein sequence ID" value="MBB6013436.1"/>
    <property type="molecule type" value="Genomic_DNA"/>
</dbReference>
<dbReference type="AlphaFoldDB" id="A0A7W9S3J2"/>
<dbReference type="Proteomes" id="UP000533306">
    <property type="component" value="Unassembled WGS sequence"/>
</dbReference>
<sequence>MYGLIGKLRAAPGKRDELLELILKTATALPGCLSYVVSRDPADSSALWVTEVWADAESHQASLQLPHVQETIARARPLVSGFEFQVETEPAGGIGLP</sequence>
<dbReference type="InterPro" id="IPR011008">
    <property type="entry name" value="Dimeric_a/b-barrel"/>
</dbReference>